<organism evidence="2 3">
    <name type="scientific">Saccharopolyspora rosea</name>
    <dbReference type="NCBI Taxonomy" id="524884"/>
    <lineage>
        <taxon>Bacteria</taxon>
        <taxon>Bacillati</taxon>
        <taxon>Actinomycetota</taxon>
        <taxon>Actinomycetes</taxon>
        <taxon>Pseudonocardiales</taxon>
        <taxon>Pseudonocardiaceae</taxon>
        <taxon>Saccharopolyspora</taxon>
    </lineage>
</organism>
<reference evidence="3" key="1">
    <citation type="journal article" date="2019" name="Int. J. Syst. Evol. Microbiol.">
        <title>The Global Catalogue of Microorganisms (GCM) 10K type strain sequencing project: providing services to taxonomists for standard genome sequencing and annotation.</title>
        <authorList>
            <consortium name="The Broad Institute Genomics Platform"/>
            <consortium name="The Broad Institute Genome Sequencing Center for Infectious Disease"/>
            <person name="Wu L."/>
            <person name="Ma J."/>
        </authorList>
    </citation>
    <scope>NUCLEOTIDE SEQUENCE [LARGE SCALE GENOMIC DNA]</scope>
    <source>
        <strain evidence="3">CCUG 56401</strain>
    </source>
</reference>
<evidence type="ECO:0000313" key="2">
    <source>
        <dbReference type="EMBL" id="MFD0918185.1"/>
    </source>
</evidence>
<dbReference type="Proteomes" id="UP001597018">
    <property type="component" value="Unassembled WGS sequence"/>
</dbReference>
<accession>A0ABW3FME8</accession>
<dbReference type="EMBL" id="JBHTIW010000001">
    <property type="protein sequence ID" value="MFD0918185.1"/>
    <property type="molecule type" value="Genomic_DNA"/>
</dbReference>
<dbReference type="InterPro" id="IPR036689">
    <property type="entry name" value="ESAT-6-like_sf"/>
</dbReference>
<proteinExistence type="predicted"/>
<dbReference type="RefSeq" id="WP_345601503.1">
    <property type="nucleotide sequence ID" value="NZ_BAABLT010000034.1"/>
</dbReference>
<evidence type="ECO:0000313" key="3">
    <source>
        <dbReference type="Proteomes" id="UP001597018"/>
    </source>
</evidence>
<dbReference type="SUPFAM" id="SSF140453">
    <property type="entry name" value="EsxAB dimer-like"/>
    <property type="match status" value="1"/>
</dbReference>
<evidence type="ECO:0000259" key="1">
    <source>
        <dbReference type="Pfam" id="PF21725"/>
    </source>
</evidence>
<keyword evidence="3" id="KW-1185">Reference proteome</keyword>
<dbReference type="Gene3D" id="1.10.287.1060">
    <property type="entry name" value="ESAT-6-like"/>
    <property type="match status" value="1"/>
</dbReference>
<feature type="domain" description="Putative T7SS secretion signal" evidence="1">
    <location>
        <begin position="5"/>
        <end position="108"/>
    </location>
</feature>
<dbReference type="InterPro" id="IPR049082">
    <property type="entry name" value="T7SS_signal"/>
</dbReference>
<gene>
    <name evidence="2" type="ORF">ACFQ16_00365</name>
</gene>
<sequence length="405" mass="42778">MGDIDVLVKADPASCRQAAAYLKRLAQALDEAASSALKASSVSESFWEGEAADTFREQIFRRGRDVDELVRAADRAGSGLDFFADEIDTVRQRMNQCLQTAREAGLTVTGTVIHEPHVDASDVAPQGAGGDMPGLDPNGAAVKRKRNAFREIEATVDEERRRERTAHKSLLKAMDGSNTVVDTVADTQTWIARSLSYAGTAHGTATTLAQNATSELKFASDYARWSADSTLPAAVREANMERLLANAGMDARAANSNARLLAYGGWTRAGDLVFSRLTPTLGGSKEGQLRSVGKAFSVVGVVAAAWFTGKDILAGKPIGKSIWVNFGGLGASTAVSTGAEAVAAAAGATGGPVTAIGLGAGFAAATAWSYFQDNDLHDLYRDLSGDHIDSPNDNSDEYRKARFGR</sequence>
<comment type="caution">
    <text evidence="2">The sequence shown here is derived from an EMBL/GenBank/DDBJ whole genome shotgun (WGS) entry which is preliminary data.</text>
</comment>
<name>A0ABW3FME8_9PSEU</name>
<protein>
    <submittedName>
        <fullName evidence="2">T7SS-secreted protein</fullName>
    </submittedName>
</protein>
<dbReference type="Pfam" id="PF21725">
    <property type="entry name" value="T7SS_signal"/>
    <property type="match status" value="1"/>
</dbReference>